<dbReference type="Proteomes" id="UP001149954">
    <property type="component" value="Unassembled WGS sequence"/>
</dbReference>
<proteinExistence type="predicted"/>
<evidence type="ECO:0000256" key="1">
    <source>
        <dbReference type="SAM" id="MobiDB-lite"/>
    </source>
</evidence>
<dbReference type="AlphaFoldDB" id="A0A9X0C238"/>
<accession>A0A9X0C238</accession>
<gene>
    <name evidence="3" type="ORF">N7463_010842</name>
</gene>
<keyword evidence="2" id="KW-1133">Transmembrane helix</keyword>
<organism evidence="3 4">
    <name type="scientific">Penicillium fimorum</name>
    <dbReference type="NCBI Taxonomy" id="1882269"/>
    <lineage>
        <taxon>Eukaryota</taxon>
        <taxon>Fungi</taxon>
        <taxon>Dikarya</taxon>
        <taxon>Ascomycota</taxon>
        <taxon>Pezizomycotina</taxon>
        <taxon>Eurotiomycetes</taxon>
        <taxon>Eurotiomycetidae</taxon>
        <taxon>Eurotiales</taxon>
        <taxon>Aspergillaceae</taxon>
        <taxon>Penicillium</taxon>
    </lineage>
</organism>
<comment type="caution">
    <text evidence="3">The sequence shown here is derived from an EMBL/GenBank/DDBJ whole genome shotgun (WGS) entry which is preliminary data.</text>
</comment>
<sequence length="122" mass="13786">MLESWPSFNKNVEGHSYWLLFGLNVAAGISVYFILPEIKGISLERMDTFPRSSFSDSPTATSSGTNVAAGESEGTSEKCEVIAIVDKRERLQRLMWRMLPKTFLPRDRRGLLFDSIRADKLV</sequence>
<dbReference type="EMBL" id="JAPWDS010000006">
    <property type="protein sequence ID" value="KAJ5494755.1"/>
    <property type="molecule type" value="Genomic_DNA"/>
</dbReference>
<evidence type="ECO:0000313" key="4">
    <source>
        <dbReference type="Proteomes" id="UP001149954"/>
    </source>
</evidence>
<dbReference type="Gene3D" id="1.20.1250.20">
    <property type="entry name" value="MFS general substrate transporter like domains"/>
    <property type="match status" value="1"/>
</dbReference>
<dbReference type="InterPro" id="IPR036259">
    <property type="entry name" value="MFS_trans_sf"/>
</dbReference>
<evidence type="ECO:0000256" key="2">
    <source>
        <dbReference type="SAM" id="Phobius"/>
    </source>
</evidence>
<name>A0A9X0C238_9EURO</name>
<protein>
    <submittedName>
        <fullName evidence="3">Uncharacterized protein</fullName>
    </submittedName>
</protein>
<evidence type="ECO:0000313" key="3">
    <source>
        <dbReference type="EMBL" id="KAJ5494755.1"/>
    </source>
</evidence>
<feature type="compositionally biased region" description="Low complexity" evidence="1">
    <location>
        <begin position="52"/>
        <end position="63"/>
    </location>
</feature>
<reference evidence="3" key="1">
    <citation type="submission" date="2022-12" db="EMBL/GenBank/DDBJ databases">
        <authorList>
            <person name="Petersen C."/>
        </authorList>
    </citation>
    <scope>NUCLEOTIDE SEQUENCE</scope>
    <source>
        <strain evidence="3">IBT 29495</strain>
    </source>
</reference>
<feature type="region of interest" description="Disordered" evidence="1">
    <location>
        <begin position="51"/>
        <end position="77"/>
    </location>
</feature>
<reference evidence="3" key="2">
    <citation type="journal article" date="2023" name="IMA Fungus">
        <title>Comparative genomic study of the Penicillium genus elucidates a diverse pangenome and 15 lateral gene transfer events.</title>
        <authorList>
            <person name="Petersen C."/>
            <person name="Sorensen T."/>
            <person name="Nielsen M.R."/>
            <person name="Sondergaard T.E."/>
            <person name="Sorensen J.L."/>
            <person name="Fitzpatrick D.A."/>
            <person name="Frisvad J.C."/>
            <person name="Nielsen K.L."/>
        </authorList>
    </citation>
    <scope>NUCLEOTIDE SEQUENCE</scope>
    <source>
        <strain evidence="3">IBT 29495</strain>
    </source>
</reference>
<keyword evidence="4" id="KW-1185">Reference proteome</keyword>
<dbReference type="OrthoDB" id="6612291at2759"/>
<feature type="transmembrane region" description="Helical" evidence="2">
    <location>
        <begin position="15"/>
        <end position="35"/>
    </location>
</feature>
<keyword evidence="2" id="KW-0812">Transmembrane</keyword>
<keyword evidence="2" id="KW-0472">Membrane</keyword>